<dbReference type="PROSITE" id="PS51273">
    <property type="entry name" value="GATASE_TYPE_1"/>
    <property type="match status" value="1"/>
</dbReference>
<evidence type="ECO:0000259" key="2">
    <source>
        <dbReference type="Pfam" id="PF00117"/>
    </source>
</evidence>
<dbReference type="Proteomes" id="UP001589798">
    <property type="component" value="Unassembled WGS sequence"/>
</dbReference>
<dbReference type="EMBL" id="JBHLWK010000009">
    <property type="protein sequence ID" value="MFC0203901.1"/>
    <property type="molecule type" value="Genomic_DNA"/>
</dbReference>
<reference evidence="3 4" key="1">
    <citation type="submission" date="2024-09" db="EMBL/GenBank/DDBJ databases">
        <authorList>
            <person name="Sun Q."/>
            <person name="Mori K."/>
        </authorList>
    </citation>
    <scope>NUCLEOTIDE SEQUENCE [LARGE SCALE GENOMIC DNA]</scope>
    <source>
        <strain evidence="3 4">CCM 7706</strain>
    </source>
</reference>
<dbReference type="PRINTS" id="PR00096">
    <property type="entry name" value="GATASE"/>
</dbReference>
<evidence type="ECO:0000313" key="4">
    <source>
        <dbReference type="Proteomes" id="UP001589798"/>
    </source>
</evidence>
<dbReference type="InterPro" id="IPR006221">
    <property type="entry name" value="TrpG/PapA_dom"/>
</dbReference>
<dbReference type="SUPFAM" id="SSF52317">
    <property type="entry name" value="Class I glutamine amidotransferase-like"/>
    <property type="match status" value="1"/>
</dbReference>
<evidence type="ECO:0000256" key="1">
    <source>
        <dbReference type="ARBA" id="ARBA00022962"/>
    </source>
</evidence>
<keyword evidence="1" id="KW-0315">Glutamine amidotransferase</keyword>
<dbReference type="Gene3D" id="3.40.50.880">
    <property type="match status" value="1"/>
</dbReference>
<gene>
    <name evidence="3" type="ORF">ACFFJC_06410</name>
</gene>
<dbReference type="RefSeq" id="WP_379486666.1">
    <property type="nucleotide sequence ID" value="NZ_JBHLWK010000009.1"/>
</dbReference>
<organism evidence="3 4">
    <name type="scientific">Novosphingobium soli</name>
    <dbReference type="NCBI Taxonomy" id="574956"/>
    <lineage>
        <taxon>Bacteria</taxon>
        <taxon>Pseudomonadati</taxon>
        <taxon>Pseudomonadota</taxon>
        <taxon>Alphaproteobacteria</taxon>
        <taxon>Sphingomonadales</taxon>
        <taxon>Sphingomonadaceae</taxon>
        <taxon>Novosphingobium</taxon>
    </lineage>
</organism>
<dbReference type="PANTHER" id="PTHR43418:SF4">
    <property type="entry name" value="MULTIFUNCTIONAL TRYPTOPHAN BIOSYNTHESIS PROTEIN"/>
    <property type="match status" value="1"/>
</dbReference>
<name>A0ABV6CWX8_9SPHN</name>
<comment type="caution">
    <text evidence="3">The sequence shown here is derived from an EMBL/GenBank/DDBJ whole genome shotgun (WGS) entry which is preliminary data.</text>
</comment>
<sequence>MILVIDNYDSFTWNLVHYLMELGTKVEVVRNDALSAGQAIASGASGFLLSPGPCTPNEAGISLDLVGAAADAGKPLLGVCLGHQSIGQYFGGKVVRGGLMHGKTSPVTHDGSGVFAGLPSPFTATRYHSLIVDDIPEQLVVNARSDDGHVMGFRHASLPIHGVQFHPESIATEHGHAMLANFLNACGLEAKHPERPAAA</sequence>
<protein>
    <submittedName>
        <fullName evidence="3">Anthranilate synthase component II</fullName>
    </submittedName>
</protein>
<accession>A0ABV6CWX8</accession>
<dbReference type="PRINTS" id="PR00097">
    <property type="entry name" value="ANTSNTHASEII"/>
</dbReference>
<keyword evidence="4" id="KW-1185">Reference proteome</keyword>
<dbReference type="InterPro" id="IPR017926">
    <property type="entry name" value="GATASE"/>
</dbReference>
<proteinExistence type="predicted"/>
<dbReference type="Pfam" id="PF00117">
    <property type="entry name" value="GATase"/>
    <property type="match status" value="1"/>
</dbReference>
<dbReference type="CDD" id="cd01743">
    <property type="entry name" value="GATase1_Anthranilate_Synthase"/>
    <property type="match status" value="1"/>
</dbReference>
<feature type="domain" description="Glutamine amidotransferase" evidence="2">
    <location>
        <begin position="3"/>
        <end position="184"/>
    </location>
</feature>
<dbReference type="PANTHER" id="PTHR43418">
    <property type="entry name" value="MULTIFUNCTIONAL TRYPTOPHAN BIOSYNTHESIS PROTEIN-RELATED"/>
    <property type="match status" value="1"/>
</dbReference>
<dbReference type="InterPro" id="IPR050472">
    <property type="entry name" value="Anth_synth/Amidotransfase"/>
</dbReference>
<evidence type="ECO:0000313" key="3">
    <source>
        <dbReference type="EMBL" id="MFC0203901.1"/>
    </source>
</evidence>
<dbReference type="InterPro" id="IPR029062">
    <property type="entry name" value="Class_I_gatase-like"/>
</dbReference>
<dbReference type="NCBIfam" id="TIGR00566">
    <property type="entry name" value="trpG_papA"/>
    <property type="match status" value="1"/>
</dbReference>